<sequence>MEEVARLLVVDDDPGIRYLLEVLLSGSGHEVVLAESAREALARLKEETPDLIILDIMMPDMDGLTLLGRIRAVRRLARVPVILFTGGGRELEGAGKALGADLFLEKPISGRRLKQAVEGLLAREGYLLPGGERAASLEEVRARLRQAMPEEGRFQALWRKTASRKALIQNLMAKGWTEALVRRVLPGDYDLYDLLGHLAYGWPLVPIAERAARVQDPRLAGALKAYLEAKRLPLEGNGLVEELASLLYA</sequence>
<dbReference type="GO" id="GO:0003824">
    <property type="term" value="F:catalytic activity"/>
    <property type="evidence" value="ECO:0007669"/>
    <property type="project" value="InterPro"/>
</dbReference>
<dbReference type="AlphaFoldDB" id="A0A0M9AFT6"/>
<accession>A0A0M9AFT6</accession>
<organism evidence="4 5">
    <name type="scientific">Thermus aquaticus</name>
    <dbReference type="NCBI Taxonomy" id="271"/>
    <lineage>
        <taxon>Bacteria</taxon>
        <taxon>Thermotogati</taxon>
        <taxon>Deinococcota</taxon>
        <taxon>Deinococci</taxon>
        <taxon>Thermales</taxon>
        <taxon>Thermaceae</taxon>
        <taxon>Thermus</taxon>
    </lineage>
</organism>
<dbReference type="InterPro" id="IPR013670">
    <property type="entry name" value="EcoEI_R_C_dom"/>
</dbReference>
<evidence type="ECO:0000313" key="4">
    <source>
        <dbReference type="EMBL" id="KOX91109.1"/>
    </source>
</evidence>
<dbReference type="SMART" id="SM00448">
    <property type="entry name" value="REC"/>
    <property type="match status" value="1"/>
</dbReference>
<feature type="modified residue" description="4-aspartylphosphate" evidence="2">
    <location>
        <position position="55"/>
    </location>
</feature>
<protein>
    <submittedName>
        <fullName evidence="4">Alkaline phosphatase synthesis transcriptional regulatory protein PhoP</fullName>
    </submittedName>
</protein>
<dbReference type="Pfam" id="PF00072">
    <property type="entry name" value="Response_reg"/>
    <property type="match status" value="1"/>
</dbReference>
<dbReference type="Gene3D" id="3.40.50.2300">
    <property type="match status" value="1"/>
</dbReference>
<dbReference type="RefSeq" id="WP_053768673.1">
    <property type="nucleotide sequence ID" value="NZ_LHCI01000106.1"/>
</dbReference>
<dbReference type="SUPFAM" id="SSF52172">
    <property type="entry name" value="CheY-like"/>
    <property type="match status" value="1"/>
</dbReference>
<dbReference type="InterPro" id="IPR011006">
    <property type="entry name" value="CheY-like_superfamily"/>
</dbReference>
<dbReference type="Pfam" id="PF08463">
    <property type="entry name" value="EcoEI_R_C"/>
    <property type="match status" value="1"/>
</dbReference>
<dbReference type="PANTHER" id="PTHR44591">
    <property type="entry name" value="STRESS RESPONSE REGULATOR PROTEIN 1"/>
    <property type="match status" value="1"/>
</dbReference>
<dbReference type="EMBL" id="LHCI01000106">
    <property type="protein sequence ID" value="KOX91109.1"/>
    <property type="molecule type" value="Genomic_DNA"/>
</dbReference>
<evidence type="ECO:0000259" key="3">
    <source>
        <dbReference type="PROSITE" id="PS50110"/>
    </source>
</evidence>
<proteinExistence type="predicted"/>
<dbReference type="Proteomes" id="UP000037685">
    <property type="component" value="Unassembled WGS sequence"/>
</dbReference>
<evidence type="ECO:0000256" key="1">
    <source>
        <dbReference type="ARBA" id="ARBA00022553"/>
    </source>
</evidence>
<dbReference type="PROSITE" id="PS50110">
    <property type="entry name" value="RESPONSE_REGULATORY"/>
    <property type="match status" value="1"/>
</dbReference>
<name>A0A0M9AFT6_THEAQ</name>
<dbReference type="GO" id="GO:0006304">
    <property type="term" value="P:DNA modification"/>
    <property type="evidence" value="ECO:0007669"/>
    <property type="project" value="InterPro"/>
</dbReference>
<dbReference type="GO" id="GO:0000160">
    <property type="term" value="P:phosphorelay signal transduction system"/>
    <property type="evidence" value="ECO:0007669"/>
    <property type="project" value="InterPro"/>
</dbReference>
<dbReference type="CDD" id="cd00156">
    <property type="entry name" value="REC"/>
    <property type="match status" value="1"/>
</dbReference>
<keyword evidence="1 2" id="KW-0597">Phosphoprotein</keyword>
<evidence type="ECO:0000313" key="5">
    <source>
        <dbReference type="Proteomes" id="UP000037685"/>
    </source>
</evidence>
<dbReference type="PATRIC" id="fig|271.14.peg.2389"/>
<reference evidence="4 5" key="1">
    <citation type="submission" date="2015-07" db="EMBL/GenBank/DDBJ databases">
        <authorList>
            <person name="Noorani M."/>
        </authorList>
    </citation>
    <scope>NUCLEOTIDE SEQUENCE [LARGE SCALE GENOMIC DNA]</scope>
    <source>
        <strain evidence="5">ATCC 25104 / DSM 625 / JCM 10724 / NBRC 103206 / NCIMB 11243 / YT-1</strain>
    </source>
</reference>
<dbReference type="InterPro" id="IPR050595">
    <property type="entry name" value="Bact_response_regulator"/>
</dbReference>
<evidence type="ECO:0000256" key="2">
    <source>
        <dbReference type="PROSITE-ProRule" id="PRU00169"/>
    </source>
</evidence>
<dbReference type="InterPro" id="IPR001789">
    <property type="entry name" value="Sig_transdc_resp-reg_receiver"/>
</dbReference>
<feature type="domain" description="Response regulatory" evidence="3">
    <location>
        <begin position="6"/>
        <end position="121"/>
    </location>
</feature>
<gene>
    <name evidence="4" type="primary">phoP_2</name>
    <name evidence="4" type="ORF">BVI061214_02313</name>
</gene>
<dbReference type="PANTHER" id="PTHR44591:SF3">
    <property type="entry name" value="RESPONSE REGULATORY DOMAIN-CONTAINING PROTEIN"/>
    <property type="match status" value="1"/>
</dbReference>
<dbReference type="GO" id="GO:0003677">
    <property type="term" value="F:DNA binding"/>
    <property type="evidence" value="ECO:0007669"/>
    <property type="project" value="InterPro"/>
</dbReference>
<comment type="caution">
    <text evidence="4">The sequence shown here is derived from an EMBL/GenBank/DDBJ whole genome shotgun (WGS) entry which is preliminary data.</text>
</comment>